<organism evidence="1 2">
    <name type="scientific">Caerostris extrusa</name>
    <name type="common">Bark spider</name>
    <name type="synonym">Caerostris bankana</name>
    <dbReference type="NCBI Taxonomy" id="172846"/>
    <lineage>
        <taxon>Eukaryota</taxon>
        <taxon>Metazoa</taxon>
        <taxon>Ecdysozoa</taxon>
        <taxon>Arthropoda</taxon>
        <taxon>Chelicerata</taxon>
        <taxon>Arachnida</taxon>
        <taxon>Araneae</taxon>
        <taxon>Araneomorphae</taxon>
        <taxon>Entelegynae</taxon>
        <taxon>Araneoidea</taxon>
        <taxon>Araneidae</taxon>
        <taxon>Caerostris</taxon>
    </lineage>
</organism>
<gene>
    <name evidence="1" type="ORF">CEXT_581951</name>
</gene>
<proteinExistence type="predicted"/>
<keyword evidence="2" id="KW-1185">Reference proteome</keyword>
<name>A0AAV4MD99_CAEEX</name>
<evidence type="ECO:0000313" key="1">
    <source>
        <dbReference type="EMBL" id="GIX70270.1"/>
    </source>
</evidence>
<comment type="caution">
    <text evidence="1">The sequence shown here is derived from an EMBL/GenBank/DDBJ whole genome shotgun (WGS) entry which is preliminary data.</text>
</comment>
<dbReference type="AlphaFoldDB" id="A0AAV4MD99"/>
<dbReference type="Proteomes" id="UP001054945">
    <property type="component" value="Unassembled WGS sequence"/>
</dbReference>
<sequence length="79" mass="8975">MQRHNIVVVPEARALGQMAILRNLKVKTISTKKERLKFIFLVGVSGDNAHIQYMKFLNNVLYQQILDFTLAAGVGIVYQ</sequence>
<reference evidence="1 2" key="1">
    <citation type="submission" date="2021-06" db="EMBL/GenBank/DDBJ databases">
        <title>Caerostris extrusa draft genome.</title>
        <authorList>
            <person name="Kono N."/>
            <person name="Arakawa K."/>
        </authorList>
    </citation>
    <scope>NUCLEOTIDE SEQUENCE [LARGE SCALE GENOMIC DNA]</scope>
</reference>
<dbReference type="EMBL" id="BPLR01002127">
    <property type="protein sequence ID" value="GIX70270.1"/>
    <property type="molecule type" value="Genomic_DNA"/>
</dbReference>
<evidence type="ECO:0000313" key="2">
    <source>
        <dbReference type="Proteomes" id="UP001054945"/>
    </source>
</evidence>
<protein>
    <submittedName>
        <fullName evidence="1">Uncharacterized protein</fullName>
    </submittedName>
</protein>
<accession>A0AAV4MD99</accession>